<dbReference type="RefSeq" id="WP_316965335.1">
    <property type="nucleotide sequence ID" value="NZ_JARFPK010000001.1"/>
</dbReference>
<dbReference type="EMBL" id="JARFPK010000001">
    <property type="protein sequence ID" value="MDF0589572.1"/>
    <property type="molecule type" value="Genomic_DNA"/>
</dbReference>
<comment type="caution">
    <text evidence="6">The sequence shown here is derived from an EMBL/GenBank/DDBJ whole genome shotgun (WGS) entry which is preliminary data.</text>
</comment>
<protein>
    <submittedName>
        <fullName evidence="6">VIT1/CCC1 transporter family protein</fullName>
    </submittedName>
</protein>
<feature type="transmembrane region" description="Helical" evidence="5">
    <location>
        <begin position="64"/>
        <end position="87"/>
    </location>
</feature>
<keyword evidence="3 5" id="KW-1133">Transmembrane helix</keyword>
<feature type="transmembrane region" description="Helical" evidence="5">
    <location>
        <begin position="118"/>
        <end position="144"/>
    </location>
</feature>
<evidence type="ECO:0000313" key="7">
    <source>
        <dbReference type="Proteomes" id="UP001220010"/>
    </source>
</evidence>
<feature type="transmembrane region" description="Helical" evidence="5">
    <location>
        <begin position="187"/>
        <end position="205"/>
    </location>
</feature>
<accession>A0ABT5X4P9</accession>
<dbReference type="Proteomes" id="UP001220010">
    <property type="component" value="Unassembled WGS sequence"/>
</dbReference>
<evidence type="ECO:0000256" key="5">
    <source>
        <dbReference type="SAM" id="Phobius"/>
    </source>
</evidence>
<evidence type="ECO:0000256" key="4">
    <source>
        <dbReference type="ARBA" id="ARBA00023136"/>
    </source>
</evidence>
<feature type="transmembrane region" description="Helical" evidence="5">
    <location>
        <begin position="156"/>
        <end position="175"/>
    </location>
</feature>
<reference evidence="6 7" key="1">
    <citation type="submission" date="2023-03" db="EMBL/GenBank/DDBJ databases">
        <title>WGS of Methanotrichaceae archaeon Mx.</title>
        <authorList>
            <person name="Sorokin D.Y."/>
            <person name="Merkel A.Y."/>
        </authorList>
    </citation>
    <scope>NUCLEOTIDE SEQUENCE [LARGE SCALE GENOMIC DNA]</scope>
    <source>
        <strain evidence="6 7">Mx</strain>
    </source>
</reference>
<feature type="transmembrane region" description="Helical" evidence="5">
    <location>
        <begin position="36"/>
        <end position="58"/>
    </location>
</feature>
<keyword evidence="4 5" id="KW-0472">Membrane</keyword>
<evidence type="ECO:0000256" key="3">
    <source>
        <dbReference type="ARBA" id="ARBA00022989"/>
    </source>
</evidence>
<sequence>MSRRDERRIEEMDWSLNRFRTYLRVSEAFRIARRLFVMNAFDGILTIMGVVIGAHFSGLSDPQIVIKAGLGGSIALGISGMSSAYLAERAERRRDLKKLEAAMLADLKKSQFARASEFAIVVVALVNGISPAIGAAILVLPYLFVPAIDMEEAFRLSLGLGLGCLFLLGLFLARISQERMIVSGLKMILVGLLTIAVVSLVSSPGGV</sequence>
<dbReference type="InterPro" id="IPR008217">
    <property type="entry name" value="Ccc1_fam"/>
</dbReference>
<evidence type="ECO:0000256" key="1">
    <source>
        <dbReference type="ARBA" id="ARBA00004127"/>
    </source>
</evidence>
<evidence type="ECO:0000256" key="2">
    <source>
        <dbReference type="ARBA" id="ARBA00022692"/>
    </source>
</evidence>
<gene>
    <name evidence="6" type="ORF">P0O15_00045</name>
</gene>
<dbReference type="Pfam" id="PF01988">
    <property type="entry name" value="VIT1"/>
    <property type="match status" value="2"/>
</dbReference>
<evidence type="ECO:0000313" key="6">
    <source>
        <dbReference type="EMBL" id="MDF0589572.1"/>
    </source>
</evidence>
<comment type="subcellular location">
    <subcellularLocation>
        <location evidence="1">Endomembrane system</location>
        <topology evidence="1">Multi-pass membrane protein</topology>
    </subcellularLocation>
</comment>
<keyword evidence="7" id="KW-1185">Reference proteome</keyword>
<keyword evidence="2 5" id="KW-0812">Transmembrane</keyword>
<proteinExistence type="predicted"/>
<organism evidence="6 7">
    <name type="scientific">Candidatus Methanocrinis natronophilus</name>
    <dbReference type="NCBI Taxonomy" id="3033396"/>
    <lineage>
        <taxon>Archaea</taxon>
        <taxon>Methanobacteriati</taxon>
        <taxon>Methanobacteriota</taxon>
        <taxon>Stenosarchaea group</taxon>
        <taxon>Methanomicrobia</taxon>
        <taxon>Methanotrichales</taxon>
        <taxon>Methanotrichaceae</taxon>
        <taxon>Methanocrinis</taxon>
    </lineage>
</organism>
<name>A0ABT5X4P9_9EURY</name>